<comment type="caution">
    <text evidence="1">The sequence shown here is derived from an EMBL/GenBank/DDBJ whole genome shotgun (WGS) entry which is preliminary data.</text>
</comment>
<feature type="non-terminal residue" evidence="1">
    <location>
        <position position="84"/>
    </location>
</feature>
<protein>
    <submittedName>
        <fullName evidence="1">16849_t:CDS:1</fullName>
    </submittedName>
</protein>
<gene>
    <name evidence="1" type="ORF">RFULGI_LOCUS9236</name>
</gene>
<dbReference type="Proteomes" id="UP000789396">
    <property type="component" value="Unassembled WGS sequence"/>
</dbReference>
<keyword evidence="2" id="KW-1185">Reference proteome</keyword>
<dbReference type="EMBL" id="CAJVPZ010016171">
    <property type="protein sequence ID" value="CAG8671183.1"/>
    <property type="molecule type" value="Genomic_DNA"/>
</dbReference>
<proteinExistence type="predicted"/>
<evidence type="ECO:0000313" key="1">
    <source>
        <dbReference type="EMBL" id="CAG8671183.1"/>
    </source>
</evidence>
<dbReference type="AlphaFoldDB" id="A0A9N9EAZ4"/>
<reference evidence="1" key="1">
    <citation type="submission" date="2021-06" db="EMBL/GenBank/DDBJ databases">
        <authorList>
            <person name="Kallberg Y."/>
            <person name="Tangrot J."/>
            <person name="Rosling A."/>
        </authorList>
    </citation>
    <scope>NUCLEOTIDE SEQUENCE</scope>
    <source>
        <strain evidence="1">IN212</strain>
    </source>
</reference>
<name>A0A9N9EAZ4_9GLOM</name>
<sequence length="84" mass="9346">LIEWVGQGRIAIERAVERAGVKIKIVERVAVEQAGVKIEIVEWAVERAAEWAVERAAKRAVERAVEQAGAMIEIELGRLMIEVV</sequence>
<evidence type="ECO:0000313" key="2">
    <source>
        <dbReference type="Proteomes" id="UP000789396"/>
    </source>
</evidence>
<organism evidence="1 2">
    <name type="scientific">Racocetra fulgida</name>
    <dbReference type="NCBI Taxonomy" id="60492"/>
    <lineage>
        <taxon>Eukaryota</taxon>
        <taxon>Fungi</taxon>
        <taxon>Fungi incertae sedis</taxon>
        <taxon>Mucoromycota</taxon>
        <taxon>Glomeromycotina</taxon>
        <taxon>Glomeromycetes</taxon>
        <taxon>Diversisporales</taxon>
        <taxon>Gigasporaceae</taxon>
        <taxon>Racocetra</taxon>
    </lineage>
</organism>
<accession>A0A9N9EAZ4</accession>